<proteinExistence type="inferred from homology"/>
<comment type="similarity">
    <text evidence="2">Belongs to the auxin efflux carrier (TC 2.A.69.1) family.</text>
</comment>
<sequence>MIAYGSVLQTGVQSLLALAAGWAAARWRALDPEPAVAQLNLFVLRVCIPALQVWLLAVKTDMRRADNWRVIGAFLCWSLSLQALAAAWQLARRGRLDAARLGVDSLVLSTNNTGILGPVVLQAALGPRYAPLGMLATVVLYFQQLPSAAVLFDYHRRHADAQHAHAEGAPLLVSKAEGWEQQQPQQQQHAGGKQSPPPRPGGGDAEACEVGGGAEWGAAAAAAGAGSPQHPRHAQHHQEQQQRTAAGGGARHAADGGALLLMARNPMVWSTAAALLLSCCGSAALLEPTSPAHPRALGFVEPLLAWFAGCTAPVTLFCTGLWAHGKEIAGGAAGRELAAYTALRATLGPAVMVLLARLLGFSGDLAAALVILSVLPVAQTAFVICKQYDVGTATVTGAMVASLLAMLPQLMATLWLLEASGVFAQ</sequence>
<keyword evidence="6 8" id="KW-0472">Membrane</keyword>
<evidence type="ECO:0000256" key="1">
    <source>
        <dbReference type="ARBA" id="ARBA00004141"/>
    </source>
</evidence>
<dbReference type="GO" id="GO:0055085">
    <property type="term" value="P:transmembrane transport"/>
    <property type="evidence" value="ECO:0007669"/>
    <property type="project" value="InterPro"/>
</dbReference>
<comment type="caution">
    <text evidence="9">The sequence shown here is derived from an EMBL/GenBank/DDBJ whole genome shotgun (WGS) entry which is preliminary data.</text>
</comment>
<dbReference type="GO" id="GO:0016020">
    <property type="term" value="C:membrane"/>
    <property type="evidence" value="ECO:0007669"/>
    <property type="project" value="UniProtKB-SubCell"/>
</dbReference>
<keyword evidence="3" id="KW-0813">Transport</keyword>
<keyword evidence="5 8" id="KW-1133">Transmembrane helix</keyword>
<name>A0A2V0PHY0_9CHLO</name>
<feature type="region of interest" description="Disordered" evidence="7">
    <location>
        <begin position="178"/>
        <end position="251"/>
    </location>
</feature>
<keyword evidence="4 8" id="KW-0812">Transmembrane</keyword>
<evidence type="ECO:0000256" key="7">
    <source>
        <dbReference type="SAM" id="MobiDB-lite"/>
    </source>
</evidence>
<dbReference type="InterPro" id="IPR004776">
    <property type="entry name" value="Mem_transp_PIN-like"/>
</dbReference>
<comment type="subcellular location">
    <subcellularLocation>
        <location evidence="1">Membrane</location>
        <topology evidence="1">Multi-pass membrane protein</topology>
    </subcellularLocation>
</comment>
<keyword evidence="10" id="KW-1185">Reference proteome</keyword>
<evidence type="ECO:0000256" key="2">
    <source>
        <dbReference type="ARBA" id="ARBA00009177"/>
    </source>
</evidence>
<feature type="transmembrane region" description="Helical" evidence="8">
    <location>
        <begin position="267"/>
        <end position="286"/>
    </location>
</feature>
<evidence type="ECO:0000256" key="8">
    <source>
        <dbReference type="SAM" id="Phobius"/>
    </source>
</evidence>
<dbReference type="PANTHER" id="PTHR31752:SF18">
    <property type="entry name" value="AUXIN EFFLUX CARRIER COMPONENT 1"/>
    <property type="match status" value="1"/>
</dbReference>
<dbReference type="AlphaFoldDB" id="A0A2V0PHY0"/>
<dbReference type="InParanoid" id="A0A2V0PHY0"/>
<feature type="transmembrane region" description="Helical" evidence="8">
    <location>
        <begin position="306"/>
        <end position="325"/>
    </location>
</feature>
<gene>
    <name evidence="9" type="ORF">Rsub_10433</name>
</gene>
<evidence type="ECO:0000256" key="3">
    <source>
        <dbReference type="ARBA" id="ARBA00022448"/>
    </source>
</evidence>
<dbReference type="PANTHER" id="PTHR31752">
    <property type="entry name" value="AUXIN EFFLUX CARRIER COMPONENT 1B-RELATED"/>
    <property type="match status" value="1"/>
</dbReference>
<organism evidence="9 10">
    <name type="scientific">Raphidocelis subcapitata</name>
    <dbReference type="NCBI Taxonomy" id="307507"/>
    <lineage>
        <taxon>Eukaryota</taxon>
        <taxon>Viridiplantae</taxon>
        <taxon>Chlorophyta</taxon>
        <taxon>core chlorophytes</taxon>
        <taxon>Chlorophyceae</taxon>
        <taxon>CS clade</taxon>
        <taxon>Sphaeropleales</taxon>
        <taxon>Selenastraceae</taxon>
        <taxon>Raphidocelis</taxon>
    </lineage>
</organism>
<dbReference type="EMBL" id="BDRX01000101">
    <property type="protein sequence ID" value="GBF97510.1"/>
    <property type="molecule type" value="Genomic_DNA"/>
</dbReference>
<feature type="transmembrane region" description="Helical" evidence="8">
    <location>
        <begin position="39"/>
        <end position="58"/>
    </location>
</feature>
<feature type="transmembrane region" description="Helical" evidence="8">
    <location>
        <begin position="397"/>
        <end position="417"/>
    </location>
</feature>
<dbReference type="Pfam" id="PF03547">
    <property type="entry name" value="Mem_trans"/>
    <property type="match status" value="1"/>
</dbReference>
<feature type="compositionally biased region" description="Low complexity" evidence="7">
    <location>
        <begin position="216"/>
        <end position="229"/>
    </location>
</feature>
<evidence type="ECO:0008006" key="11">
    <source>
        <dbReference type="Google" id="ProtNLM"/>
    </source>
</evidence>
<protein>
    <recommendedName>
        <fullName evidence="11">Auxin efflux carrier</fullName>
    </recommendedName>
</protein>
<dbReference type="Proteomes" id="UP000247498">
    <property type="component" value="Unassembled WGS sequence"/>
</dbReference>
<feature type="transmembrane region" description="Helical" evidence="8">
    <location>
        <begin position="365"/>
        <end position="385"/>
    </location>
</feature>
<feature type="transmembrane region" description="Helical" evidence="8">
    <location>
        <begin position="129"/>
        <end position="152"/>
    </location>
</feature>
<reference evidence="9 10" key="1">
    <citation type="journal article" date="2018" name="Sci. Rep.">
        <title>Raphidocelis subcapitata (=Pseudokirchneriella subcapitata) provides an insight into genome evolution and environmental adaptations in the Sphaeropleales.</title>
        <authorList>
            <person name="Suzuki S."/>
            <person name="Yamaguchi H."/>
            <person name="Nakajima N."/>
            <person name="Kawachi M."/>
        </authorList>
    </citation>
    <scope>NUCLEOTIDE SEQUENCE [LARGE SCALE GENOMIC DNA]</scope>
    <source>
        <strain evidence="9 10">NIES-35</strain>
    </source>
</reference>
<evidence type="ECO:0000313" key="10">
    <source>
        <dbReference type="Proteomes" id="UP000247498"/>
    </source>
</evidence>
<dbReference type="OrthoDB" id="2133778at2759"/>
<feature type="transmembrane region" description="Helical" evidence="8">
    <location>
        <begin position="70"/>
        <end position="91"/>
    </location>
</feature>
<feature type="transmembrane region" description="Helical" evidence="8">
    <location>
        <begin position="337"/>
        <end position="359"/>
    </location>
</feature>
<accession>A0A2V0PHY0</accession>
<evidence type="ECO:0000256" key="6">
    <source>
        <dbReference type="ARBA" id="ARBA00023136"/>
    </source>
</evidence>
<dbReference type="InterPro" id="IPR051107">
    <property type="entry name" value="Auxin_Efflux_Carrier"/>
</dbReference>
<evidence type="ECO:0000256" key="4">
    <source>
        <dbReference type="ARBA" id="ARBA00022692"/>
    </source>
</evidence>
<evidence type="ECO:0000256" key="5">
    <source>
        <dbReference type="ARBA" id="ARBA00022989"/>
    </source>
</evidence>
<evidence type="ECO:0000313" key="9">
    <source>
        <dbReference type="EMBL" id="GBF97510.1"/>
    </source>
</evidence>